<dbReference type="EMBL" id="JAUUDS010000001">
    <property type="protein sequence ID" value="MDP1026294.1"/>
    <property type="molecule type" value="Genomic_DNA"/>
</dbReference>
<keyword evidence="2" id="KW-1185">Reference proteome</keyword>
<organism evidence="1 2">
    <name type="scientific">Sphingomonas aurea</name>
    <dbReference type="NCBI Taxonomy" id="3063994"/>
    <lineage>
        <taxon>Bacteria</taxon>
        <taxon>Pseudomonadati</taxon>
        <taxon>Pseudomonadota</taxon>
        <taxon>Alphaproteobacteria</taxon>
        <taxon>Sphingomonadales</taxon>
        <taxon>Sphingomonadaceae</taxon>
        <taxon>Sphingomonas</taxon>
    </lineage>
</organism>
<sequence>MRDWLQEFIGRITGKTYCLLGLIVLPEASHAQANSSIFLHCTYQEVANGSTSNPTSDYRVHEAGGLLFVWEEDEKRYEVVPDLNQCNVSADRIICSFRFDNHQVYLKRRLIQHKEYDFNRNTGAFAAYNSEKATDGYRNEWSKAGKCKAGRDMSAGVTRAF</sequence>
<gene>
    <name evidence="1" type="ORF">Q5H91_03645</name>
</gene>
<evidence type="ECO:0000313" key="1">
    <source>
        <dbReference type="EMBL" id="MDP1026294.1"/>
    </source>
</evidence>
<dbReference type="RefSeq" id="WP_305171850.1">
    <property type="nucleotide sequence ID" value="NZ_JAUUDS010000001.1"/>
</dbReference>
<evidence type="ECO:0000313" key="2">
    <source>
        <dbReference type="Proteomes" id="UP001230685"/>
    </source>
</evidence>
<name>A0ABT9EH51_9SPHN</name>
<proteinExistence type="predicted"/>
<comment type="caution">
    <text evidence="1">The sequence shown here is derived from an EMBL/GenBank/DDBJ whole genome shotgun (WGS) entry which is preliminary data.</text>
</comment>
<protein>
    <submittedName>
        <fullName evidence="1">Uncharacterized protein</fullName>
    </submittedName>
</protein>
<dbReference type="Proteomes" id="UP001230685">
    <property type="component" value="Unassembled WGS sequence"/>
</dbReference>
<accession>A0ABT9EH51</accession>
<reference evidence="1 2" key="1">
    <citation type="submission" date="2023-07" db="EMBL/GenBank/DDBJ databases">
        <authorList>
            <person name="Kim M.K."/>
        </authorList>
    </citation>
    <scope>NUCLEOTIDE SEQUENCE [LARGE SCALE GENOMIC DNA]</scope>
    <source>
        <strain evidence="1 2">KR1UV-12</strain>
    </source>
</reference>